<feature type="domain" description="ABC transmembrane type-1" evidence="9">
    <location>
        <begin position="17"/>
        <end position="289"/>
    </location>
</feature>
<reference evidence="10 11" key="1">
    <citation type="submission" date="2017-05" db="EMBL/GenBank/DDBJ databases">
        <title>Vagococcus spp. assemblies.</title>
        <authorList>
            <person name="Gulvik C.A."/>
        </authorList>
    </citation>
    <scope>NUCLEOTIDE SEQUENCE [LARGE SCALE GENOMIC DNA]</scope>
    <source>
        <strain evidence="10 11">DSM 24756</strain>
    </source>
</reference>
<dbReference type="SMART" id="SM00382">
    <property type="entry name" value="AAA"/>
    <property type="match status" value="1"/>
</dbReference>
<feature type="transmembrane region" description="Helical" evidence="7">
    <location>
        <begin position="127"/>
        <end position="160"/>
    </location>
</feature>
<dbReference type="RefSeq" id="WP_126823402.1">
    <property type="nucleotide sequence ID" value="NZ_JBHLWU010000001.1"/>
</dbReference>
<evidence type="ECO:0000256" key="4">
    <source>
        <dbReference type="ARBA" id="ARBA00022840"/>
    </source>
</evidence>
<dbReference type="Proteomes" id="UP000288669">
    <property type="component" value="Unassembled WGS sequence"/>
</dbReference>
<evidence type="ECO:0000313" key="10">
    <source>
        <dbReference type="EMBL" id="RSU08625.1"/>
    </source>
</evidence>
<feature type="domain" description="ABC transporter" evidence="8">
    <location>
        <begin position="315"/>
        <end position="515"/>
    </location>
</feature>
<dbReference type="Gene3D" id="1.20.1560.10">
    <property type="entry name" value="ABC transporter type 1, transmembrane domain"/>
    <property type="match status" value="1"/>
</dbReference>
<accession>A0A430AKL5</accession>
<evidence type="ECO:0000256" key="5">
    <source>
        <dbReference type="ARBA" id="ARBA00022989"/>
    </source>
</evidence>
<dbReference type="OrthoDB" id="95687at2"/>
<dbReference type="InterPro" id="IPR036640">
    <property type="entry name" value="ABC1_TM_sf"/>
</dbReference>
<dbReference type="InterPro" id="IPR027417">
    <property type="entry name" value="P-loop_NTPase"/>
</dbReference>
<dbReference type="Pfam" id="PF00005">
    <property type="entry name" value="ABC_tran"/>
    <property type="match status" value="1"/>
</dbReference>
<dbReference type="PROSITE" id="PS50893">
    <property type="entry name" value="ABC_TRANSPORTER_2"/>
    <property type="match status" value="1"/>
</dbReference>
<dbReference type="PANTHER" id="PTHR43394">
    <property type="entry name" value="ATP-DEPENDENT PERMEASE MDL1, MITOCHONDRIAL"/>
    <property type="match status" value="1"/>
</dbReference>
<dbReference type="EMBL" id="NGJZ01000001">
    <property type="protein sequence ID" value="RSU08625.1"/>
    <property type="molecule type" value="Genomic_DNA"/>
</dbReference>
<organism evidence="10 11">
    <name type="scientific">Vagococcus entomophilus</name>
    <dbReference type="NCBI Taxonomy" id="1160095"/>
    <lineage>
        <taxon>Bacteria</taxon>
        <taxon>Bacillati</taxon>
        <taxon>Bacillota</taxon>
        <taxon>Bacilli</taxon>
        <taxon>Lactobacillales</taxon>
        <taxon>Enterococcaceae</taxon>
        <taxon>Vagococcus</taxon>
    </lineage>
</organism>
<evidence type="ECO:0000256" key="1">
    <source>
        <dbReference type="ARBA" id="ARBA00004651"/>
    </source>
</evidence>
<keyword evidence="11" id="KW-1185">Reference proteome</keyword>
<dbReference type="GO" id="GO:0016887">
    <property type="term" value="F:ATP hydrolysis activity"/>
    <property type="evidence" value="ECO:0007669"/>
    <property type="project" value="InterPro"/>
</dbReference>
<dbReference type="CDD" id="cd03228">
    <property type="entry name" value="ABCC_MRP_Like"/>
    <property type="match status" value="1"/>
</dbReference>
<keyword evidence="4" id="KW-0067">ATP-binding</keyword>
<dbReference type="GO" id="GO:0005524">
    <property type="term" value="F:ATP binding"/>
    <property type="evidence" value="ECO:0007669"/>
    <property type="project" value="UniProtKB-KW"/>
</dbReference>
<evidence type="ECO:0000259" key="9">
    <source>
        <dbReference type="PROSITE" id="PS50929"/>
    </source>
</evidence>
<dbReference type="InterPro" id="IPR003439">
    <property type="entry name" value="ABC_transporter-like_ATP-bd"/>
</dbReference>
<dbReference type="Gene3D" id="3.40.50.300">
    <property type="entry name" value="P-loop containing nucleotide triphosphate hydrolases"/>
    <property type="match status" value="1"/>
</dbReference>
<sequence>MLKFLFERNKQLFLKTFLFLVLYSAYNPVLSKLIQFDMNQAGKNNIKIVELIAINLFVLLILSLINLLAQYFSIQFSTASQQTLNTKVMSKITEKDEYERSEVVKLFNNDIPLITESYLSSLTSIVYFSLSFIMGTVLILFINKIILLYICVVASLSLFVSKKMSNKISPSQKKYNDSLGKNSELLLDIFELSIIRKVFHLDKIMNKKFKEASSASTNNLFTLKKEKAIVTFSNDTFSWVLQIGIYIIGAVLLSNKQITFPELIAITQASGTVTTPIFWFSNVLSSLASTKDIRKVMMNLINEKSEINTKKISQIETIKLENVVLNNKKTTRNVLNLSISKNNKYLLLGENGSGKTTLYSLLSLRNKDYEGSILINETELRQINPVSYRKQIAIVTQQTKLFSGSVLENIVGFSNDINKSKIEKIRPLFQNEAKTIFDCPAHKLSGGQKQLVTIARAIYKDSDYLFLDEPFSALDVKTKKLALFYLLELTDKTIVMTIHNHDDQLLKLFDNIIYI</sequence>
<gene>
    <name evidence="10" type="ORF">CBF30_05195</name>
</gene>
<feature type="transmembrane region" description="Helical" evidence="7">
    <location>
        <begin position="12"/>
        <end position="30"/>
    </location>
</feature>
<dbReference type="SUPFAM" id="SSF90123">
    <property type="entry name" value="ABC transporter transmembrane region"/>
    <property type="match status" value="1"/>
</dbReference>
<dbReference type="PROSITE" id="PS00211">
    <property type="entry name" value="ABC_TRANSPORTER_1"/>
    <property type="match status" value="1"/>
</dbReference>
<dbReference type="InterPro" id="IPR039421">
    <property type="entry name" value="Type_1_exporter"/>
</dbReference>
<evidence type="ECO:0000256" key="7">
    <source>
        <dbReference type="SAM" id="Phobius"/>
    </source>
</evidence>
<dbReference type="GO" id="GO:0015421">
    <property type="term" value="F:ABC-type oligopeptide transporter activity"/>
    <property type="evidence" value="ECO:0007669"/>
    <property type="project" value="TreeGrafter"/>
</dbReference>
<dbReference type="InterPro" id="IPR003593">
    <property type="entry name" value="AAA+_ATPase"/>
</dbReference>
<evidence type="ECO:0008006" key="12">
    <source>
        <dbReference type="Google" id="ProtNLM"/>
    </source>
</evidence>
<dbReference type="InterPro" id="IPR011527">
    <property type="entry name" value="ABC1_TM_dom"/>
</dbReference>
<dbReference type="InterPro" id="IPR017871">
    <property type="entry name" value="ABC_transporter-like_CS"/>
</dbReference>
<keyword evidence="3" id="KW-0547">Nucleotide-binding</keyword>
<keyword evidence="6 7" id="KW-0472">Membrane</keyword>
<dbReference type="AlphaFoldDB" id="A0A430AKL5"/>
<evidence type="ECO:0000256" key="6">
    <source>
        <dbReference type="ARBA" id="ARBA00023136"/>
    </source>
</evidence>
<comment type="caution">
    <text evidence="10">The sequence shown here is derived from an EMBL/GenBank/DDBJ whole genome shotgun (WGS) entry which is preliminary data.</text>
</comment>
<evidence type="ECO:0000313" key="11">
    <source>
        <dbReference type="Proteomes" id="UP000288669"/>
    </source>
</evidence>
<evidence type="ECO:0000256" key="2">
    <source>
        <dbReference type="ARBA" id="ARBA00022692"/>
    </source>
</evidence>
<comment type="subcellular location">
    <subcellularLocation>
        <location evidence="1">Cell membrane</location>
        <topology evidence="1">Multi-pass membrane protein</topology>
    </subcellularLocation>
</comment>
<dbReference type="Pfam" id="PF00664">
    <property type="entry name" value="ABC_membrane"/>
    <property type="match status" value="1"/>
</dbReference>
<keyword evidence="2 7" id="KW-0812">Transmembrane</keyword>
<dbReference type="SUPFAM" id="SSF52540">
    <property type="entry name" value="P-loop containing nucleoside triphosphate hydrolases"/>
    <property type="match status" value="1"/>
</dbReference>
<dbReference type="GO" id="GO:0005886">
    <property type="term" value="C:plasma membrane"/>
    <property type="evidence" value="ECO:0007669"/>
    <property type="project" value="UniProtKB-SubCell"/>
</dbReference>
<evidence type="ECO:0000256" key="3">
    <source>
        <dbReference type="ARBA" id="ARBA00022741"/>
    </source>
</evidence>
<dbReference type="PANTHER" id="PTHR43394:SF1">
    <property type="entry name" value="ATP-BINDING CASSETTE SUB-FAMILY B MEMBER 10, MITOCHONDRIAL"/>
    <property type="match status" value="1"/>
</dbReference>
<proteinExistence type="predicted"/>
<dbReference type="PROSITE" id="PS50929">
    <property type="entry name" value="ABC_TM1F"/>
    <property type="match status" value="1"/>
</dbReference>
<feature type="transmembrane region" description="Helical" evidence="7">
    <location>
        <begin position="51"/>
        <end position="72"/>
    </location>
</feature>
<name>A0A430AKL5_9ENTE</name>
<evidence type="ECO:0000259" key="8">
    <source>
        <dbReference type="PROSITE" id="PS50893"/>
    </source>
</evidence>
<protein>
    <recommendedName>
        <fullName evidence="12">ABC transporter ATP-binding protein</fullName>
    </recommendedName>
</protein>
<keyword evidence="5 7" id="KW-1133">Transmembrane helix</keyword>